<feature type="region of interest" description="Disordered" evidence="1">
    <location>
        <begin position="150"/>
        <end position="171"/>
    </location>
</feature>
<dbReference type="EMBL" id="JAEACQ010000233">
    <property type="protein sequence ID" value="MBL7629632.1"/>
    <property type="molecule type" value="Genomic_DNA"/>
</dbReference>
<protein>
    <submittedName>
        <fullName evidence="2">Uncharacterized protein</fullName>
    </submittedName>
</protein>
<dbReference type="Proteomes" id="UP000604475">
    <property type="component" value="Unassembled WGS sequence"/>
</dbReference>
<sequence length="235" mass="24332">MIGILAGAFVLALVGCGDDGSGENPVTSSRITGAPTTTAPPKELDVFDYLYTQGPETADFTVDSEATAGDVTAADVSPFTELNKCLGQTEQDPVAAANGAQLTSSDNLVQVTSAAQVITPELAARHAELLRDPRWDACVMRLIAQSAADDPAADDSGTLGKMKRRDAAVPPGAQARSSYVMPIVAEGTSVEVYADIIFVGTGRVESQLLVISALEPADQLAEAATAQLLAKIVKQ</sequence>
<accession>A0A937RG87</accession>
<comment type="caution">
    <text evidence="2">The sequence shown here is derived from an EMBL/GenBank/DDBJ whole genome shotgun (WGS) entry which is preliminary data.</text>
</comment>
<reference evidence="2" key="1">
    <citation type="submission" date="2020-12" db="EMBL/GenBank/DDBJ databases">
        <title>Genomic characterization of non-nitrogen-fixing Frankia strains.</title>
        <authorList>
            <person name="Carlos-Shanley C."/>
            <person name="Guerra T."/>
            <person name="Hahn D."/>
        </authorList>
    </citation>
    <scope>NUCLEOTIDE SEQUENCE</scope>
    <source>
        <strain evidence="2">CN6</strain>
    </source>
</reference>
<keyword evidence="3" id="KW-1185">Reference proteome</keyword>
<evidence type="ECO:0000313" key="3">
    <source>
        <dbReference type="Proteomes" id="UP000604475"/>
    </source>
</evidence>
<proteinExistence type="predicted"/>
<evidence type="ECO:0000256" key="1">
    <source>
        <dbReference type="SAM" id="MobiDB-lite"/>
    </source>
</evidence>
<dbReference type="RefSeq" id="WP_203001207.1">
    <property type="nucleotide sequence ID" value="NZ_JADWYU010000221.1"/>
</dbReference>
<evidence type="ECO:0000313" key="2">
    <source>
        <dbReference type="EMBL" id="MBL7629632.1"/>
    </source>
</evidence>
<dbReference type="AlphaFoldDB" id="A0A937RG87"/>
<organism evidence="2 3">
    <name type="scientific">Frankia nepalensis</name>
    <dbReference type="NCBI Taxonomy" id="1836974"/>
    <lineage>
        <taxon>Bacteria</taxon>
        <taxon>Bacillati</taxon>
        <taxon>Actinomycetota</taxon>
        <taxon>Actinomycetes</taxon>
        <taxon>Frankiales</taxon>
        <taxon>Frankiaceae</taxon>
        <taxon>Frankia</taxon>
    </lineage>
</organism>
<name>A0A937RG87_9ACTN</name>
<gene>
    <name evidence="2" type="ORF">I7412_21160</name>
</gene>